<dbReference type="EMBL" id="JABSTQ010005769">
    <property type="protein sequence ID" value="KAG0438576.1"/>
    <property type="molecule type" value="Genomic_DNA"/>
</dbReference>
<protein>
    <submittedName>
        <fullName evidence="1">Uncharacterized protein</fullName>
    </submittedName>
</protein>
<keyword evidence="2" id="KW-1185">Reference proteome</keyword>
<accession>A0AC60QS02</accession>
<evidence type="ECO:0000313" key="2">
    <source>
        <dbReference type="Proteomes" id="UP000805193"/>
    </source>
</evidence>
<sequence>FECNGQTTYSSTAGFKLKVPACALKHGKRAAGRQFNVDEKCKQRWCDQKNAFANMSKTGVRSRGKPCKYPELGNKLFNYVVEVRNNGCALSTDMH</sequence>
<comment type="caution">
    <text evidence="1">The sequence shown here is derived from an EMBL/GenBank/DDBJ whole genome shotgun (WGS) entry which is preliminary data.</text>
</comment>
<gene>
    <name evidence="1" type="ORF">HPB47_016956</name>
</gene>
<dbReference type="Proteomes" id="UP000805193">
    <property type="component" value="Unassembled WGS sequence"/>
</dbReference>
<name>A0AC60QS02_IXOPE</name>
<reference evidence="1 2" key="1">
    <citation type="journal article" date="2020" name="Cell">
        <title>Large-Scale Comparative Analyses of Tick Genomes Elucidate Their Genetic Diversity and Vector Capacities.</title>
        <authorList>
            <consortium name="Tick Genome and Microbiome Consortium (TIGMIC)"/>
            <person name="Jia N."/>
            <person name="Wang J."/>
            <person name="Shi W."/>
            <person name="Du L."/>
            <person name="Sun Y."/>
            <person name="Zhan W."/>
            <person name="Jiang J.F."/>
            <person name="Wang Q."/>
            <person name="Zhang B."/>
            <person name="Ji P."/>
            <person name="Bell-Sakyi L."/>
            <person name="Cui X.M."/>
            <person name="Yuan T.T."/>
            <person name="Jiang B.G."/>
            <person name="Yang W.F."/>
            <person name="Lam T.T."/>
            <person name="Chang Q.C."/>
            <person name="Ding S.J."/>
            <person name="Wang X.J."/>
            <person name="Zhu J.G."/>
            <person name="Ruan X.D."/>
            <person name="Zhao L."/>
            <person name="Wei J.T."/>
            <person name="Ye R.Z."/>
            <person name="Que T.C."/>
            <person name="Du C.H."/>
            <person name="Zhou Y.H."/>
            <person name="Cheng J.X."/>
            <person name="Dai P.F."/>
            <person name="Guo W.B."/>
            <person name="Han X.H."/>
            <person name="Huang E.J."/>
            <person name="Li L.F."/>
            <person name="Wei W."/>
            <person name="Gao Y.C."/>
            <person name="Liu J.Z."/>
            <person name="Shao H.Z."/>
            <person name="Wang X."/>
            <person name="Wang C.C."/>
            <person name="Yang T.C."/>
            <person name="Huo Q.B."/>
            <person name="Li W."/>
            <person name="Chen H.Y."/>
            <person name="Chen S.E."/>
            <person name="Zhou L.G."/>
            <person name="Ni X.B."/>
            <person name="Tian J.H."/>
            <person name="Sheng Y."/>
            <person name="Liu T."/>
            <person name="Pan Y.S."/>
            <person name="Xia L.Y."/>
            <person name="Li J."/>
            <person name="Zhao F."/>
            <person name="Cao W.C."/>
        </authorList>
    </citation>
    <scope>NUCLEOTIDE SEQUENCE [LARGE SCALE GENOMIC DNA]</scope>
    <source>
        <strain evidence="1">Iper-2018</strain>
    </source>
</reference>
<feature type="non-terminal residue" evidence="1">
    <location>
        <position position="1"/>
    </location>
</feature>
<organism evidence="1 2">
    <name type="scientific">Ixodes persulcatus</name>
    <name type="common">Taiga tick</name>
    <dbReference type="NCBI Taxonomy" id="34615"/>
    <lineage>
        <taxon>Eukaryota</taxon>
        <taxon>Metazoa</taxon>
        <taxon>Ecdysozoa</taxon>
        <taxon>Arthropoda</taxon>
        <taxon>Chelicerata</taxon>
        <taxon>Arachnida</taxon>
        <taxon>Acari</taxon>
        <taxon>Parasitiformes</taxon>
        <taxon>Ixodida</taxon>
        <taxon>Ixodoidea</taxon>
        <taxon>Ixodidae</taxon>
        <taxon>Ixodinae</taxon>
        <taxon>Ixodes</taxon>
    </lineage>
</organism>
<evidence type="ECO:0000313" key="1">
    <source>
        <dbReference type="EMBL" id="KAG0438576.1"/>
    </source>
</evidence>
<proteinExistence type="predicted"/>